<dbReference type="Proteomes" id="UP001500943">
    <property type="component" value="Unassembled WGS sequence"/>
</dbReference>
<evidence type="ECO:0000313" key="1">
    <source>
        <dbReference type="EMBL" id="GAA1212977.1"/>
    </source>
</evidence>
<dbReference type="RefSeq" id="WP_343923793.1">
    <property type="nucleotide sequence ID" value="NZ_BAAAKW010000017.1"/>
</dbReference>
<reference evidence="1 2" key="1">
    <citation type="journal article" date="2019" name="Int. J. Syst. Evol. Microbiol.">
        <title>The Global Catalogue of Microorganisms (GCM) 10K type strain sequencing project: providing services to taxonomists for standard genome sequencing and annotation.</title>
        <authorList>
            <consortium name="The Broad Institute Genomics Platform"/>
            <consortium name="The Broad Institute Genome Sequencing Center for Infectious Disease"/>
            <person name="Wu L."/>
            <person name="Ma J."/>
        </authorList>
    </citation>
    <scope>NUCLEOTIDE SEQUENCE [LARGE SCALE GENOMIC DNA]</scope>
    <source>
        <strain evidence="1 2">JCM 12762</strain>
    </source>
</reference>
<protein>
    <submittedName>
        <fullName evidence="1">Uncharacterized protein</fullName>
    </submittedName>
</protein>
<proteinExistence type="predicted"/>
<organism evidence="1 2">
    <name type="scientific">Rhodoglobus aureus</name>
    <dbReference type="NCBI Taxonomy" id="191497"/>
    <lineage>
        <taxon>Bacteria</taxon>
        <taxon>Bacillati</taxon>
        <taxon>Actinomycetota</taxon>
        <taxon>Actinomycetes</taxon>
        <taxon>Micrococcales</taxon>
        <taxon>Microbacteriaceae</taxon>
        <taxon>Rhodoglobus</taxon>
    </lineage>
</organism>
<sequence>MREALIEASPADIAVGGTADPAWLPEEIVATAANVISVPHANHSLTISGDWRASHDAQRSVFERIATHLDVPQA</sequence>
<keyword evidence="2" id="KW-1185">Reference proteome</keyword>
<dbReference type="EMBL" id="BAAAKW010000017">
    <property type="protein sequence ID" value="GAA1212977.1"/>
    <property type="molecule type" value="Genomic_DNA"/>
</dbReference>
<accession>A0ABN1VIN1</accession>
<gene>
    <name evidence="1" type="ORF">GCM10009655_10330</name>
</gene>
<name>A0ABN1VIN1_9MICO</name>
<evidence type="ECO:0000313" key="2">
    <source>
        <dbReference type="Proteomes" id="UP001500943"/>
    </source>
</evidence>
<comment type="caution">
    <text evidence="1">The sequence shown here is derived from an EMBL/GenBank/DDBJ whole genome shotgun (WGS) entry which is preliminary data.</text>
</comment>